<dbReference type="EMBL" id="BGZK01002072">
    <property type="protein sequence ID" value="GBP90292.1"/>
    <property type="molecule type" value="Genomic_DNA"/>
</dbReference>
<organism evidence="1 2">
    <name type="scientific">Eumeta variegata</name>
    <name type="common">Bagworm moth</name>
    <name type="synonym">Eumeta japonica</name>
    <dbReference type="NCBI Taxonomy" id="151549"/>
    <lineage>
        <taxon>Eukaryota</taxon>
        <taxon>Metazoa</taxon>
        <taxon>Ecdysozoa</taxon>
        <taxon>Arthropoda</taxon>
        <taxon>Hexapoda</taxon>
        <taxon>Insecta</taxon>
        <taxon>Pterygota</taxon>
        <taxon>Neoptera</taxon>
        <taxon>Endopterygota</taxon>
        <taxon>Lepidoptera</taxon>
        <taxon>Glossata</taxon>
        <taxon>Ditrysia</taxon>
        <taxon>Tineoidea</taxon>
        <taxon>Psychidae</taxon>
        <taxon>Oiketicinae</taxon>
        <taxon>Eumeta</taxon>
    </lineage>
</organism>
<name>A0A4C1ZS97_EUMVA</name>
<evidence type="ECO:0000313" key="2">
    <source>
        <dbReference type="Proteomes" id="UP000299102"/>
    </source>
</evidence>
<dbReference type="Proteomes" id="UP000299102">
    <property type="component" value="Unassembled WGS sequence"/>
</dbReference>
<comment type="caution">
    <text evidence="1">The sequence shown here is derived from an EMBL/GenBank/DDBJ whole genome shotgun (WGS) entry which is preliminary data.</text>
</comment>
<sequence>MNACKLFNEFCSVYGIYAAISSVTTRLRGQVAIRDHGAWGGAVRSACAARGAGHGAAGRVVLTNLIPKLTPASNSQRQSSVRCTVVVNIHTHRGASVNYCLYTDVFTSVIHARGWPGSRCPAPPGLVGYA</sequence>
<gene>
    <name evidence="1" type="ORF">EVAR_47624_1</name>
</gene>
<reference evidence="1 2" key="1">
    <citation type="journal article" date="2019" name="Commun. Biol.">
        <title>The bagworm genome reveals a unique fibroin gene that provides high tensile strength.</title>
        <authorList>
            <person name="Kono N."/>
            <person name="Nakamura H."/>
            <person name="Ohtoshi R."/>
            <person name="Tomita M."/>
            <person name="Numata K."/>
            <person name="Arakawa K."/>
        </authorList>
    </citation>
    <scope>NUCLEOTIDE SEQUENCE [LARGE SCALE GENOMIC DNA]</scope>
</reference>
<protein>
    <submittedName>
        <fullName evidence="1">Uncharacterized protein</fullName>
    </submittedName>
</protein>
<keyword evidence="2" id="KW-1185">Reference proteome</keyword>
<evidence type="ECO:0000313" key="1">
    <source>
        <dbReference type="EMBL" id="GBP90292.1"/>
    </source>
</evidence>
<proteinExistence type="predicted"/>
<accession>A0A4C1ZS97</accession>
<dbReference type="AlphaFoldDB" id="A0A4C1ZS97"/>